<evidence type="ECO:0000256" key="2">
    <source>
        <dbReference type="ARBA" id="ARBA00022777"/>
    </source>
</evidence>
<comment type="caution">
    <text evidence="7">The sequence shown here is derived from an EMBL/GenBank/DDBJ whole genome shotgun (WGS) entry which is preliminary data.</text>
</comment>
<evidence type="ECO:0000256" key="1">
    <source>
        <dbReference type="ARBA" id="ARBA00022679"/>
    </source>
</evidence>
<comment type="cofactor">
    <cofactor evidence="6">
        <name>a divalent metal cation</name>
        <dbReference type="ChEBI" id="CHEBI:60240"/>
    </cofactor>
</comment>
<dbReference type="EC" id="2.7.1.23" evidence="6"/>
<comment type="similarity">
    <text evidence="6">Belongs to the NAD kinase family.</text>
</comment>
<keyword evidence="6" id="KW-0547">Nucleotide-binding</keyword>
<evidence type="ECO:0000313" key="7">
    <source>
        <dbReference type="EMBL" id="ERK41997.1"/>
    </source>
</evidence>
<dbReference type="GO" id="GO:0051287">
    <property type="term" value="F:NAD binding"/>
    <property type="evidence" value="ECO:0007669"/>
    <property type="project" value="UniProtKB-ARBA"/>
</dbReference>
<dbReference type="Gene3D" id="2.60.200.30">
    <property type="entry name" value="Probable inorganic polyphosphate/atp-NAD kinase, domain 2"/>
    <property type="match status" value="1"/>
</dbReference>
<feature type="binding site" evidence="6">
    <location>
        <begin position="162"/>
        <end position="163"/>
    </location>
    <ligand>
        <name>NAD(+)</name>
        <dbReference type="ChEBI" id="CHEBI:57540"/>
    </ligand>
</feature>
<feature type="binding site" evidence="6">
    <location>
        <begin position="89"/>
        <end position="90"/>
    </location>
    <ligand>
        <name>NAD(+)</name>
        <dbReference type="ChEBI" id="CHEBI:57540"/>
    </ligand>
</feature>
<dbReference type="SUPFAM" id="SSF111331">
    <property type="entry name" value="NAD kinase/diacylglycerol kinase-like"/>
    <property type="match status" value="1"/>
</dbReference>
<dbReference type="Pfam" id="PF20143">
    <property type="entry name" value="NAD_kinase_C"/>
    <property type="match status" value="1"/>
</dbReference>
<evidence type="ECO:0000256" key="6">
    <source>
        <dbReference type="HAMAP-Rule" id="MF_00361"/>
    </source>
</evidence>
<sequence>MNLRFFEIVLCLLKFLILFQYSFPFKSPTIKYGTMVLIERKVVLMRFTIISRPDDHSKEVSDYLRRRCEETGWKFDKSDFELVLSVGGDGTLLRSIHEHLDKLDHISFVGIHTGTLGFFTDYTDKEIDAFINDIRQDECNIEKAPLLKFSSPQKEEIFYALNEVRIESLLKTLSLDVYIDGEFFEHTTGSGICVSTQAGSTAINRALQGAVIDSGLNVLQLCEIMPIAHKSHHSLRSPYIMKSDRKILVKGEDLSLAHAGYDHLETDLNGISEIMISTSDKYVRFARYRKYSYLKRLKNLY</sequence>
<dbReference type="AlphaFoldDB" id="U2QTD3"/>
<keyword evidence="6" id="KW-0963">Cytoplasm</keyword>
<reference evidence="7 8" key="1">
    <citation type="submission" date="2013-06" db="EMBL/GenBank/DDBJ databases">
        <authorList>
            <person name="Weinstock G."/>
            <person name="Sodergren E."/>
            <person name="Lobos E.A."/>
            <person name="Fulton L."/>
            <person name="Fulton R."/>
            <person name="Courtney L."/>
            <person name="Fronick C."/>
            <person name="O'Laughlin M."/>
            <person name="Godfrey J."/>
            <person name="Wilson R.M."/>
            <person name="Miner T."/>
            <person name="Farmer C."/>
            <person name="Delehaunty K."/>
            <person name="Cordes M."/>
            <person name="Minx P."/>
            <person name="Tomlinson C."/>
            <person name="Chen J."/>
            <person name="Wollam A."/>
            <person name="Pepin K.H."/>
            <person name="Bhonagiri V."/>
            <person name="Zhang X."/>
            <person name="Warren W."/>
            <person name="Mitreva M."/>
            <person name="Mardis E.R."/>
            <person name="Wilson R.K."/>
        </authorList>
    </citation>
    <scope>NUCLEOTIDE SEQUENCE [LARGE SCALE GENOMIC DNA]</scope>
    <source>
        <strain evidence="7 8">ATCC 27803</strain>
    </source>
</reference>
<protein>
    <recommendedName>
        <fullName evidence="6">NAD kinase</fullName>
        <ecNumber evidence="6">2.7.1.23</ecNumber>
    </recommendedName>
    <alternativeName>
        <fullName evidence="6">ATP-dependent NAD kinase</fullName>
    </alternativeName>
</protein>
<feature type="active site" description="Proton acceptor" evidence="6">
    <location>
        <position position="89"/>
    </location>
</feature>
<dbReference type="GO" id="GO:0005737">
    <property type="term" value="C:cytoplasm"/>
    <property type="evidence" value="ECO:0007669"/>
    <property type="project" value="UniProtKB-SubCell"/>
</dbReference>
<dbReference type="InterPro" id="IPR017437">
    <property type="entry name" value="ATP-NAD_kinase_PpnK-typ_C"/>
</dbReference>
<dbReference type="InterPro" id="IPR016064">
    <property type="entry name" value="NAD/diacylglycerol_kinase_sf"/>
</dbReference>
<evidence type="ECO:0000313" key="8">
    <source>
        <dbReference type="Proteomes" id="UP000016658"/>
    </source>
</evidence>
<dbReference type="EMBL" id="AWVI01000095">
    <property type="protein sequence ID" value="ERK41997.1"/>
    <property type="molecule type" value="Genomic_DNA"/>
</dbReference>
<proteinExistence type="inferred from homology"/>
<dbReference type="GO" id="GO:0005524">
    <property type="term" value="F:ATP binding"/>
    <property type="evidence" value="ECO:0007669"/>
    <property type="project" value="UniProtKB-KW"/>
</dbReference>
<keyword evidence="4 6" id="KW-0520">NAD</keyword>
<comment type="caution">
    <text evidence="6">Lacks conserved residue(s) required for the propagation of feature annotation.</text>
</comment>
<dbReference type="HOGENOM" id="CLU_008831_0_3_9"/>
<dbReference type="InterPro" id="IPR017438">
    <property type="entry name" value="ATP-NAD_kinase_N"/>
</dbReference>
<dbReference type="PANTHER" id="PTHR20275">
    <property type="entry name" value="NAD KINASE"/>
    <property type="match status" value="1"/>
</dbReference>
<dbReference type="PANTHER" id="PTHR20275:SF0">
    <property type="entry name" value="NAD KINASE"/>
    <property type="match status" value="1"/>
</dbReference>
<gene>
    <name evidence="6" type="primary">nadK</name>
    <name evidence="7" type="ORF">HMPREF0367_01818</name>
</gene>
<comment type="subcellular location">
    <subcellularLocation>
        <location evidence="6">Cytoplasm</location>
    </subcellularLocation>
</comment>
<dbReference type="GO" id="GO:0006741">
    <property type="term" value="P:NADP+ biosynthetic process"/>
    <property type="evidence" value="ECO:0007669"/>
    <property type="project" value="UniProtKB-UniRule"/>
</dbReference>
<comment type="catalytic activity">
    <reaction evidence="5 6">
        <text>NAD(+) + ATP = ADP + NADP(+) + H(+)</text>
        <dbReference type="Rhea" id="RHEA:18629"/>
        <dbReference type="ChEBI" id="CHEBI:15378"/>
        <dbReference type="ChEBI" id="CHEBI:30616"/>
        <dbReference type="ChEBI" id="CHEBI:57540"/>
        <dbReference type="ChEBI" id="CHEBI:58349"/>
        <dbReference type="ChEBI" id="CHEBI:456216"/>
        <dbReference type="EC" id="2.7.1.23"/>
    </reaction>
</comment>
<organism evidence="7 8">
    <name type="scientific">Faecalitalea cylindroides ATCC 27803</name>
    <dbReference type="NCBI Taxonomy" id="649755"/>
    <lineage>
        <taxon>Bacteria</taxon>
        <taxon>Bacillati</taxon>
        <taxon>Bacillota</taxon>
        <taxon>Erysipelotrichia</taxon>
        <taxon>Erysipelotrichales</taxon>
        <taxon>Erysipelotrichaceae</taxon>
        <taxon>Faecalitalea</taxon>
    </lineage>
</organism>
<dbReference type="HAMAP" id="MF_00361">
    <property type="entry name" value="NAD_kinase"/>
    <property type="match status" value="1"/>
</dbReference>
<dbReference type="Proteomes" id="UP000016658">
    <property type="component" value="Unassembled WGS sequence"/>
</dbReference>
<feature type="binding site" evidence="6">
    <location>
        <position position="94"/>
    </location>
    <ligand>
        <name>NAD(+)</name>
        <dbReference type="ChEBI" id="CHEBI:57540"/>
    </ligand>
</feature>
<keyword evidence="1 6" id="KW-0808">Transferase</keyword>
<dbReference type="InterPro" id="IPR002504">
    <property type="entry name" value="NADK"/>
</dbReference>
<dbReference type="GO" id="GO:0046872">
    <property type="term" value="F:metal ion binding"/>
    <property type="evidence" value="ECO:0007669"/>
    <property type="project" value="UniProtKB-UniRule"/>
</dbReference>
<name>U2QTD3_9FIRM</name>
<evidence type="ECO:0000256" key="3">
    <source>
        <dbReference type="ARBA" id="ARBA00022857"/>
    </source>
</evidence>
<feature type="binding site" evidence="6">
    <location>
        <position position="198"/>
    </location>
    <ligand>
        <name>NAD(+)</name>
        <dbReference type="ChEBI" id="CHEBI:57540"/>
    </ligand>
</feature>
<keyword evidence="2 6" id="KW-0418">Kinase</keyword>
<dbReference type="Gene3D" id="3.40.50.10330">
    <property type="entry name" value="Probable inorganic polyphosphate/atp-NAD kinase, domain 1"/>
    <property type="match status" value="1"/>
</dbReference>
<comment type="function">
    <text evidence="6">Involved in the regulation of the intracellular balance of NAD and NADP, and is a key enzyme in the biosynthesis of NADP. Catalyzes specifically the phosphorylation on 2'-hydroxyl of the adenosine moiety of NAD to yield NADP.</text>
</comment>
<dbReference type="Pfam" id="PF01513">
    <property type="entry name" value="NAD_kinase"/>
    <property type="match status" value="1"/>
</dbReference>
<evidence type="ECO:0000256" key="5">
    <source>
        <dbReference type="ARBA" id="ARBA00047925"/>
    </source>
</evidence>
<keyword evidence="3 6" id="KW-0521">NADP</keyword>
<keyword evidence="6" id="KW-0067">ATP-binding</keyword>
<evidence type="ECO:0000256" key="4">
    <source>
        <dbReference type="ARBA" id="ARBA00023027"/>
    </source>
</evidence>
<dbReference type="GO" id="GO:0003951">
    <property type="term" value="F:NAD+ kinase activity"/>
    <property type="evidence" value="ECO:0007669"/>
    <property type="project" value="UniProtKB-UniRule"/>
</dbReference>
<accession>U2QTD3</accession>
<dbReference type="GO" id="GO:0019674">
    <property type="term" value="P:NAD+ metabolic process"/>
    <property type="evidence" value="ECO:0007669"/>
    <property type="project" value="InterPro"/>
</dbReference>